<protein>
    <recommendedName>
        <fullName evidence="5">Methyl-accepting chemotaxis protein</fullName>
    </recommendedName>
</protein>
<gene>
    <name evidence="3" type="ORF">GCM10019016_118540</name>
</gene>
<evidence type="ECO:0000313" key="3">
    <source>
        <dbReference type="EMBL" id="GAA3504741.1"/>
    </source>
</evidence>
<feature type="compositionally biased region" description="Basic and acidic residues" evidence="1">
    <location>
        <begin position="1"/>
        <end position="18"/>
    </location>
</feature>
<evidence type="ECO:0000313" key="4">
    <source>
        <dbReference type="Proteomes" id="UP001501455"/>
    </source>
</evidence>
<reference evidence="4" key="1">
    <citation type="journal article" date="2019" name="Int. J. Syst. Evol. Microbiol.">
        <title>The Global Catalogue of Microorganisms (GCM) 10K type strain sequencing project: providing services to taxonomists for standard genome sequencing and annotation.</title>
        <authorList>
            <consortium name="The Broad Institute Genomics Platform"/>
            <consortium name="The Broad Institute Genome Sequencing Center for Infectious Disease"/>
            <person name="Wu L."/>
            <person name="Ma J."/>
        </authorList>
    </citation>
    <scope>NUCLEOTIDE SEQUENCE [LARGE SCALE GENOMIC DNA]</scope>
    <source>
        <strain evidence="4">JCM 4816</strain>
    </source>
</reference>
<accession>A0ABP6UAH7</accession>
<feature type="region of interest" description="Disordered" evidence="1">
    <location>
        <begin position="1"/>
        <end position="22"/>
    </location>
</feature>
<comment type="caution">
    <text evidence="3">The sequence shown here is derived from an EMBL/GenBank/DDBJ whole genome shotgun (WGS) entry which is preliminary data.</text>
</comment>
<keyword evidence="4" id="KW-1185">Reference proteome</keyword>
<keyword evidence="2" id="KW-0472">Membrane</keyword>
<keyword evidence="2" id="KW-0812">Transmembrane</keyword>
<feature type="transmembrane region" description="Helical" evidence="2">
    <location>
        <begin position="140"/>
        <end position="163"/>
    </location>
</feature>
<proteinExistence type="predicted"/>
<keyword evidence="2" id="KW-1133">Transmembrane helix</keyword>
<feature type="compositionally biased region" description="Basic and acidic residues" evidence="1">
    <location>
        <begin position="481"/>
        <end position="503"/>
    </location>
</feature>
<feature type="transmembrane region" description="Helical" evidence="2">
    <location>
        <begin position="80"/>
        <end position="100"/>
    </location>
</feature>
<sequence>MFTGTHTDKGVTARHLEDAAQDPALAPRAEELRALAHALDSTDVDALDAWADLDLMAHFARPESVAEPADSGRGERLDSVLDWVLGALVFLPLLFTWFGLWQASSAYGALTGDDPKAAGRPFLQLWQSGFDGHLSETYRFGHVAVGGCLALVMLFVLTALHGYRRTGAERREEQARGRARAALARLVPVLTRAQLSLNEHRFASPQRFAVELNSAAGRLQRMHSKAITTQEALTRAAELVGEAADKAEQRLAQAEAYVRPIEQVVLRIEETVRDSGTAIQAAVQGLDDPLTQAGRHLADAVSGQTGVLDKALEDLRAAGDDMRDVLSRAADRLETAVGDNGDRVRGALSDAARQVEDSLTVLAASQRGFTTGIEVVADVNGRLLDDLGAVADRTGEAAEASREALLGIEARSRAVQETTDRFVAVTDVLERALRETEAARIEAETARGEAEAARGRAEVARVEAETARGEAETARLGAEAAQRRAESELRQAEKLRAGIGPDR</sequence>
<evidence type="ECO:0000256" key="1">
    <source>
        <dbReference type="SAM" id="MobiDB-lite"/>
    </source>
</evidence>
<name>A0ABP6UAH7_9ACTN</name>
<organism evidence="3 4">
    <name type="scientific">Streptomyces prasinosporus</name>
    <dbReference type="NCBI Taxonomy" id="68256"/>
    <lineage>
        <taxon>Bacteria</taxon>
        <taxon>Bacillati</taxon>
        <taxon>Actinomycetota</taxon>
        <taxon>Actinomycetes</taxon>
        <taxon>Kitasatosporales</taxon>
        <taxon>Streptomycetaceae</taxon>
        <taxon>Streptomyces</taxon>
        <taxon>Streptomyces albogriseolus group</taxon>
    </lineage>
</organism>
<feature type="compositionally biased region" description="Basic and acidic residues" evidence="1">
    <location>
        <begin position="443"/>
        <end position="473"/>
    </location>
</feature>
<feature type="region of interest" description="Disordered" evidence="1">
    <location>
        <begin position="443"/>
        <end position="503"/>
    </location>
</feature>
<dbReference type="EMBL" id="BAAAXF010000082">
    <property type="protein sequence ID" value="GAA3504741.1"/>
    <property type="molecule type" value="Genomic_DNA"/>
</dbReference>
<dbReference type="Proteomes" id="UP001501455">
    <property type="component" value="Unassembled WGS sequence"/>
</dbReference>
<evidence type="ECO:0000256" key="2">
    <source>
        <dbReference type="SAM" id="Phobius"/>
    </source>
</evidence>
<evidence type="ECO:0008006" key="5">
    <source>
        <dbReference type="Google" id="ProtNLM"/>
    </source>
</evidence>